<feature type="domain" description="RNA-binding S4" evidence="12">
    <location>
        <begin position="18"/>
        <end position="82"/>
    </location>
</feature>
<dbReference type="NCBIfam" id="NF008385">
    <property type="entry name" value="PRK11180.1"/>
    <property type="match status" value="1"/>
</dbReference>
<dbReference type="SUPFAM" id="SSF55120">
    <property type="entry name" value="Pseudouridine synthase"/>
    <property type="match status" value="1"/>
</dbReference>
<accession>A0A1T1HC37</accession>
<comment type="subcellular location">
    <subcellularLocation>
        <location evidence="1">Cytoplasm</location>
    </subcellularLocation>
</comment>
<dbReference type="Gene3D" id="3.30.2350.10">
    <property type="entry name" value="Pseudouridine synthase"/>
    <property type="match status" value="1"/>
</dbReference>
<dbReference type="CDD" id="cd02869">
    <property type="entry name" value="PseudoU_synth_RluA_like"/>
    <property type="match status" value="1"/>
</dbReference>
<dbReference type="InterPro" id="IPR002942">
    <property type="entry name" value="S4_RNA-bd"/>
</dbReference>
<keyword evidence="3" id="KW-0963">Cytoplasm</keyword>
<dbReference type="AlphaFoldDB" id="A0A1T1HC37"/>
<dbReference type="PROSITE" id="PS01129">
    <property type="entry name" value="PSI_RLU"/>
    <property type="match status" value="1"/>
</dbReference>
<keyword evidence="5 10" id="KW-0694">RNA-binding</keyword>
<dbReference type="GO" id="GO:0003723">
    <property type="term" value="F:RNA binding"/>
    <property type="evidence" value="ECO:0007669"/>
    <property type="project" value="UniProtKB-KW"/>
</dbReference>
<dbReference type="Proteomes" id="UP000190064">
    <property type="component" value="Unassembled WGS sequence"/>
</dbReference>
<evidence type="ECO:0000313" key="14">
    <source>
        <dbReference type="Proteomes" id="UP000190064"/>
    </source>
</evidence>
<dbReference type="Gene3D" id="3.10.290.10">
    <property type="entry name" value="RNA-binding S4 domain"/>
    <property type="match status" value="1"/>
</dbReference>
<gene>
    <name evidence="13" type="ORF">BTA35_0209025</name>
</gene>
<dbReference type="Pfam" id="PF00849">
    <property type="entry name" value="PseudoU_synth_2"/>
    <property type="match status" value="1"/>
</dbReference>
<dbReference type="InterPro" id="IPR006145">
    <property type="entry name" value="PsdUridine_synth_RsuA/RluA"/>
</dbReference>
<dbReference type="InterPro" id="IPR020103">
    <property type="entry name" value="PsdUridine_synth_cat_dom_sf"/>
</dbReference>
<dbReference type="GO" id="GO:0005737">
    <property type="term" value="C:cytoplasm"/>
    <property type="evidence" value="ECO:0007669"/>
    <property type="project" value="UniProtKB-SubCell"/>
</dbReference>
<dbReference type="SMART" id="SM00363">
    <property type="entry name" value="S4"/>
    <property type="match status" value="1"/>
</dbReference>
<dbReference type="PROSITE" id="PS50889">
    <property type="entry name" value="S4"/>
    <property type="match status" value="1"/>
</dbReference>
<keyword evidence="6 11" id="KW-0413">Isomerase</keyword>
<dbReference type="NCBIfam" id="TIGR00005">
    <property type="entry name" value="rluA_subfam"/>
    <property type="match status" value="1"/>
</dbReference>
<proteinExistence type="inferred from homology"/>
<keyword evidence="14" id="KW-1185">Reference proteome</keyword>
<dbReference type="InterPro" id="IPR006225">
    <property type="entry name" value="PsdUridine_synth_RluC/D"/>
</dbReference>
<evidence type="ECO:0000256" key="6">
    <source>
        <dbReference type="ARBA" id="ARBA00023235"/>
    </source>
</evidence>
<name>A0A1T1HC37_OCELI</name>
<sequence length="317" mass="35259">MAESISLQATVPFELSGSRLDQIAAELFPDYSRSRLQSWIKSGELTVNGAQRKPKEKLNGGEALKIEATEENNDEWVAQDIALDIVYEDNDILVINKPAGLVVHPAAGHQNGTLLNALLHHAPDMAHLPRAGIVHRLDKDTTGLMVVAKNLMAQNALVEQLQDRSMGREYEAVAVGVMTGGGKVDAPIGRHEKDRKRMTVTQTGKPAVTHYRVLERFRGHTHIRCKLETGRTHQIRVHMSHINYPLVGDPVYGGRMRLPAGSSEGLKQALRHFTRQALHAKRLELWHPATGGLMEWEIDLPSDFLKLLDALETDLED</sequence>
<evidence type="ECO:0000256" key="4">
    <source>
        <dbReference type="ARBA" id="ARBA00022552"/>
    </source>
</evidence>
<evidence type="ECO:0000256" key="7">
    <source>
        <dbReference type="ARBA" id="ARBA00036882"/>
    </source>
</evidence>
<comment type="catalytic activity">
    <reaction evidence="7">
        <text>uridine(1911/1915/1917) in 23S rRNA = pseudouridine(1911/1915/1917) in 23S rRNA</text>
        <dbReference type="Rhea" id="RHEA:42524"/>
        <dbReference type="Rhea" id="RHEA-COMP:10097"/>
        <dbReference type="Rhea" id="RHEA-COMP:10098"/>
        <dbReference type="ChEBI" id="CHEBI:65314"/>
        <dbReference type="ChEBI" id="CHEBI:65315"/>
        <dbReference type="EC" id="5.4.99.23"/>
    </reaction>
</comment>
<dbReference type="PANTHER" id="PTHR21600:SF44">
    <property type="entry name" value="RIBOSOMAL LARGE SUBUNIT PSEUDOURIDINE SYNTHASE D"/>
    <property type="match status" value="1"/>
</dbReference>
<organism evidence="13 14">
    <name type="scientific">Oceanospirillum linum</name>
    <dbReference type="NCBI Taxonomy" id="966"/>
    <lineage>
        <taxon>Bacteria</taxon>
        <taxon>Pseudomonadati</taxon>
        <taxon>Pseudomonadota</taxon>
        <taxon>Gammaproteobacteria</taxon>
        <taxon>Oceanospirillales</taxon>
        <taxon>Oceanospirillaceae</taxon>
        <taxon>Oceanospirillum</taxon>
    </lineage>
</organism>
<dbReference type="CDD" id="cd00165">
    <property type="entry name" value="S4"/>
    <property type="match status" value="1"/>
</dbReference>
<dbReference type="EC" id="5.4.99.-" evidence="11"/>
<evidence type="ECO:0000256" key="3">
    <source>
        <dbReference type="ARBA" id="ARBA00022490"/>
    </source>
</evidence>
<evidence type="ECO:0000256" key="8">
    <source>
        <dbReference type="ARBA" id="ARBA00056072"/>
    </source>
</evidence>
<evidence type="ECO:0000256" key="11">
    <source>
        <dbReference type="RuleBase" id="RU362028"/>
    </source>
</evidence>
<comment type="similarity">
    <text evidence="2 11">Belongs to the pseudouridine synthase RluA family.</text>
</comment>
<dbReference type="GO" id="GO:0160140">
    <property type="term" value="F:23S rRNA pseudouridine(1911/1915/1917) synthase activity"/>
    <property type="evidence" value="ECO:0007669"/>
    <property type="project" value="UniProtKB-EC"/>
</dbReference>
<dbReference type="InterPro" id="IPR050188">
    <property type="entry name" value="RluA_PseudoU_synthase"/>
</dbReference>
<dbReference type="SUPFAM" id="SSF55174">
    <property type="entry name" value="Alpha-L RNA-binding motif"/>
    <property type="match status" value="1"/>
</dbReference>
<evidence type="ECO:0000256" key="1">
    <source>
        <dbReference type="ARBA" id="ARBA00004496"/>
    </source>
</evidence>
<comment type="catalytic activity">
    <reaction evidence="11">
        <text>a uridine in RNA = a pseudouridine in RNA</text>
        <dbReference type="Rhea" id="RHEA:48348"/>
        <dbReference type="Rhea" id="RHEA-COMP:12068"/>
        <dbReference type="Rhea" id="RHEA-COMP:12069"/>
        <dbReference type="ChEBI" id="CHEBI:65314"/>
        <dbReference type="ChEBI" id="CHEBI:65315"/>
    </reaction>
</comment>
<comment type="function">
    <text evidence="8">Responsible for synthesis of pseudouridine from uracil at positions 1911, 1915 and 1917 in 23S ribosomal RNA.</text>
</comment>
<dbReference type="RefSeq" id="WP_078319773.1">
    <property type="nucleotide sequence ID" value="NZ_MTSD02000003.1"/>
</dbReference>
<dbReference type="FunFam" id="3.10.290.10:FF:000011">
    <property type="entry name" value="Pseudouridine synthase"/>
    <property type="match status" value="1"/>
</dbReference>
<dbReference type="GO" id="GO:0000455">
    <property type="term" value="P:enzyme-directed rRNA pseudouridine synthesis"/>
    <property type="evidence" value="ECO:0007669"/>
    <property type="project" value="UniProtKB-ARBA"/>
</dbReference>
<comment type="caution">
    <text evidence="13">The sequence shown here is derived from an EMBL/GenBank/DDBJ whole genome shotgun (WGS) entry which is preliminary data.</text>
</comment>
<dbReference type="InterPro" id="IPR036986">
    <property type="entry name" value="S4_RNA-bd_sf"/>
</dbReference>
<evidence type="ECO:0000256" key="5">
    <source>
        <dbReference type="ARBA" id="ARBA00022884"/>
    </source>
</evidence>
<reference evidence="13" key="1">
    <citation type="submission" date="2017-02" db="EMBL/GenBank/DDBJ databases">
        <title>Draft Genome Sequence of the Salt Water Bacterium Oceanospirillum linum ATCC 11336.</title>
        <authorList>
            <person name="Trachtenberg A.M."/>
            <person name="Carney J.G."/>
            <person name="Linnane J.D."/>
            <person name="Rheaume B.A."/>
            <person name="Pitts N.L."/>
            <person name="Mykles D.L."/>
            <person name="Maclea K.S."/>
        </authorList>
    </citation>
    <scope>NUCLEOTIDE SEQUENCE [LARGE SCALE GENOMIC DNA]</scope>
    <source>
        <strain evidence="13">ATCC 11336</strain>
    </source>
</reference>
<evidence type="ECO:0000259" key="12">
    <source>
        <dbReference type="SMART" id="SM00363"/>
    </source>
</evidence>
<dbReference type="FunFam" id="3.30.2350.10:FF:000006">
    <property type="entry name" value="Pseudouridine synthase"/>
    <property type="match status" value="1"/>
</dbReference>
<dbReference type="STRING" id="966.BTA35_0209025"/>
<feature type="active site" evidence="9">
    <location>
        <position position="138"/>
    </location>
</feature>
<evidence type="ECO:0000313" key="13">
    <source>
        <dbReference type="EMBL" id="OOV87409.1"/>
    </source>
</evidence>
<dbReference type="PANTHER" id="PTHR21600">
    <property type="entry name" value="MITOCHONDRIAL RNA PSEUDOURIDINE SYNTHASE"/>
    <property type="match status" value="1"/>
</dbReference>
<evidence type="ECO:0000256" key="9">
    <source>
        <dbReference type="PIRSR" id="PIRSR606225-1"/>
    </source>
</evidence>
<keyword evidence="4" id="KW-0698">rRNA processing</keyword>
<evidence type="ECO:0000256" key="2">
    <source>
        <dbReference type="ARBA" id="ARBA00010876"/>
    </source>
</evidence>
<dbReference type="Pfam" id="PF01479">
    <property type="entry name" value="S4"/>
    <property type="match status" value="1"/>
</dbReference>
<dbReference type="InterPro" id="IPR006224">
    <property type="entry name" value="PsdUridine_synth_RluA-like_CS"/>
</dbReference>
<dbReference type="EMBL" id="MTSD02000003">
    <property type="protein sequence ID" value="OOV87409.1"/>
    <property type="molecule type" value="Genomic_DNA"/>
</dbReference>
<evidence type="ECO:0000256" key="10">
    <source>
        <dbReference type="PROSITE-ProRule" id="PRU00182"/>
    </source>
</evidence>
<protein>
    <recommendedName>
        <fullName evidence="11">Pseudouridine synthase</fullName>
        <ecNumber evidence="11">5.4.99.-</ecNumber>
    </recommendedName>
</protein>